<evidence type="ECO:0000313" key="2">
    <source>
        <dbReference type="EMBL" id="GAA0766906.1"/>
    </source>
</evidence>
<evidence type="ECO:0000313" key="3">
    <source>
        <dbReference type="Proteomes" id="UP001500279"/>
    </source>
</evidence>
<dbReference type="RefSeq" id="WP_141285562.1">
    <property type="nucleotide sequence ID" value="NZ_BAAAEW010000045.1"/>
</dbReference>
<proteinExistence type="predicted"/>
<dbReference type="Proteomes" id="UP001500279">
    <property type="component" value="Unassembled WGS sequence"/>
</dbReference>
<sequence length="84" mass="9195">MTRHVRSEAHAMSKPKARFRIKPLPSPGGVRRLCPPNAAALQLQWPAPKDLPQVLLSPATLSESPPAIIPMSEQLLTRLREAGL</sequence>
<comment type="caution">
    <text evidence="2">The sequence shown here is derived from an EMBL/GenBank/DDBJ whole genome shotgun (WGS) entry which is preliminary data.</text>
</comment>
<organism evidence="2 3">
    <name type="scientific">Ideonella azotifigens</name>
    <dbReference type="NCBI Taxonomy" id="513160"/>
    <lineage>
        <taxon>Bacteria</taxon>
        <taxon>Pseudomonadati</taxon>
        <taxon>Pseudomonadota</taxon>
        <taxon>Betaproteobacteria</taxon>
        <taxon>Burkholderiales</taxon>
        <taxon>Sphaerotilaceae</taxon>
        <taxon>Ideonella</taxon>
    </lineage>
</organism>
<gene>
    <name evidence="2" type="ORF">GCM10009107_55360</name>
</gene>
<protein>
    <submittedName>
        <fullName evidence="2">Uncharacterized protein</fullName>
    </submittedName>
</protein>
<keyword evidence="3" id="KW-1185">Reference proteome</keyword>
<feature type="region of interest" description="Disordered" evidence="1">
    <location>
        <begin position="1"/>
        <end position="28"/>
    </location>
</feature>
<feature type="compositionally biased region" description="Basic and acidic residues" evidence="1">
    <location>
        <begin position="1"/>
        <end position="11"/>
    </location>
</feature>
<dbReference type="EMBL" id="BAAAEW010000045">
    <property type="protein sequence ID" value="GAA0766906.1"/>
    <property type="molecule type" value="Genomic_DNA"/>
</dbReference>
<reference evidence="2 3" key="1">
    <citation type="journal article" date="2019" name="Int. J. Syst. Evol. Microbiol.">
        <title>The Global Catalogue of Microorganisms (GCM) 10K type strain sequencing project: providing services to taxonomists for standard genome sequencing and annotation.</title>
        <authorList>
            <consortium name="The Broad Institute Genomics Platform"/>
            <consortium name="The Broad Institute Genome Sequencing Center for Infectious Disease"/>
            <person name="Wu L."/>
            <person name="Ma J."/>
        </authorList>
    </citation>
    <scope>NUCLEOTIDE SEQUENCE [LARGE SCALE GENOMIC DNA]</scope>
    <source>
        <strain evidence="2 3">JCM 15503</strain>
    </source>
</reference>
<name>A0ABN1KHC3_9BURK</name>
<accession>A0ABN1KHC3</accession>
<evidence type="ECO:0000256" key="1">
    <source>
        <dbReference type="SAM" id="MobiDB-lite"/>
    </source>
</evidence>